<dbReference type="Proteomes" id="UP000887564">
    <property type="component" value="Unplaced"/>
</dbReference>
<sequence>MTTIQASFSTAILDELIRNGRRGFQPKVADFCDSRVENHVEIEGMFAESKLNVEGLLNLGAMGHDVHKGGSININYVLLADMKPRMKLDVAQTCMLLLLSLFCSRKGGED</sequence>
<evidence type="ECO:0000313" key="1">
    <source>
        <dbReference type="Proteomes" id="UP000887564"/>
    </source>
</evidence>
<proteinExistence type="predicted"/>
<accession>A0A914RL72</accession>
<dbReference type="AlphaFoldDB" id="A0A914RL72"/>
<protein>
    <submittedName>
        <fullName evidence="2">Uncharacterized protein</fullName>
    </submittedName>
</protein>
<evidence type="ECO:0000313" key="2">
    <source>
        <dbReference type="WBParaSite" id="PEQ_0000554201-mRNA-1"/>
    </source>
</evidence>
<organism evidence="1 2">
    <name type="scientific">Parascaris equorum</name>
    <name type="common">Equine roundworm</name>
    <dbReference type="NCBI Taxonomy" id="6256"/>
    <lineage>
        <taxon>Eukaryota</taxon>
        <taxon>Metazoa</taxon>
        <taxon>Ecdysozoa</taxon>
        <taxon>Nematoda</taxon>
        <taxon>Chromadorea</taxon>
        <taxon>Rhabditida</taxon>
        <taxon>Spirurina</taxon>
        <taxon>Ascaridomorpha</taxon>
        <taxon>Ascaridoidea</taxon>
        <taxon>Ascarididae</taxon>
        <taxon>Parascaris</taxon>
    </lineage>
</organism>
<reference evidence="2" key="1">
    <citation type="submission" date="2022-11" db="UniProtKB">
        <authorList>
            <consortium name="WormBaseParasite"/>
        </authorList>
    </citation>
    <scope>IDENTIFICATION</scope>
</reference>
<keyword evidence="1" id="KW-1185">Reference proteome</keyword>
<name>A0A914RL72_PAREQ</name>
<dbReference type="WBParaSite" id="PEQ_0000554201-mRNA-1">
    <property type="protein sequence ID" value="PEQ_0000554201-mRNA-1"/>
    <property type="gene ID" value="PEQ_0000554201"/>
</dbReference>